<reference evidence="1" key="1">
    <citation type="submission" date="2020-04" db="EMBL/GenBank/DDBJ databases">
        <authorList>
            <person name="Chiriac C."/>
            <person name="Salcher M."/>
            <person name="Ghai R."/>
            <person name="Kavagutti S V."/>
        </authorList>
    </citation>
    <scope>NUCLEOTIDE SEQUENCE</scope>
</reference>
<accession>A0A6J5N0G1</accession>
<name>A0A6J5N0G1_9CAUD</name>
<organism evidence="1">
    <name type="scientific">uncultured Caudovirales phage</name>
    <dbReference type="NCBI Taxonomy" id="2100421"/>
    <lineage>
        <taxon>Viruses</taxon>
        <taxon>Duplodnaviria</taxon>
        <taxon>Heunggongvirae</taxon>
        <taxon>Uroviricota</taxon>
        <taxon>Caudoviricetes</taxon>
        <taxon>Peduoviridae</taxon>
        <taxon>Maltschvirus</taxon>
        <taxon>Maltschvirus maltsch</taxon>
    </lineage>
</organism>
<evidence type="ECO:0000313" key="1">
    <source>
        <dbReference type="EMBL" id="CAB4151797.1"/>
    </source>
</evidence>
<protein>
    <submittedName>
        <fullName evidence="1">Uncharacterized protein</fullName>
    </submittedName>
</protein>
<dbReference type="EMBL" id="LR796562">
    <property type="protein sequence ID" value="CAB4151797.1"/>
    <property type="molecule type" value="Genomic_DNA"/>
</dbReference>
<proteinExistence type="predicted"/>
<gene>
    <name evidence="1" type="ORF">UFOVP585_37</name>
</gene>
<sequence length="107" mass="11921">MTLFFAQSQITIYRNRKIGSSNRFSVSATFTAYQADIQPASLQRQQMEDQRYGALYTAFLEASVDVKEGDQIRVGNKKYSVKGVQKWAGAGLLDHIELLLVSIDGGN</sequence>